<evidence type="ECO:0000313" key="2">
    <source>
        <dbReference type="EMBL" id="ASG20820.1"/>
    </source>
</evidence>
<protein>
    <submittedName>
        <fullName evidence="2">Uncharacterized protein</fullName>
    </submittedName>
</protein>
<organism evidence="2 3">
    <name type="scientific">Nitrospirillum viridazoti CBAmc</name>
    <dbReference type="NCBI Taxonomy" id="1441467"/>
    <lineage>
        <taxon>Bacteria</taxon>
        <taxon>Pseudomonadati</taxon>
        <taxon>Pseudomonadota</taxon>
        <taxon>Alphaproteobacteria</taxon>
        <taxon>Rhodospirillales</taxon>
        <taxon>Azospirillaceae</taxon>
        <taxon>Nitrospirillum</taxon>
        <taxon>Nitrospirillum viridazoti</taxon>
    </lineage>
</organism>
<accession>A0A248JQN3</accession>
<feature type="transmembrane region" description="Helical" evidence="1">
    <location>
        <begin position="81"/>
        <end position="107"/>
    </location>
</feature>
<dbReference type="Proteomes" id="UP000197153">
    <property type="component" value="Chromosome 1"/>
</dbReference>
<reference evidence="2 3" key="1">
    <citation type="submission" date="2017-06" db="EMBL/GenBank/DDBJ databases">
        <title>Complete genome sequence of Nitrospirillum amazonense strain CBAmC, an endophytic nitrogen-fixing and plant growth-promoting bacterium, isolated from sugarcane.</title>
        <authorList>
            <person name="Schwab S."/>
            <person name="dos Santos Teixeira K.R."/>
            <person name="Simoes Araujo J.L."/>
            <person name="Soares Vidal M."/>
            <person name="Borges de Freitas H.R."/>
            <person name="Rivello Crivelaro A.L."/>
            <person name="Bueno de Camargo Nunes A."/>
            <person name="dos Santos C.M."/>
            <person name="Palmeira da Silva Rosa D."/>
            <person name="da Silva Padilha D."/>
            <person name="da Silva E."/>
            <person name="Araujo Terra L."/>
            <person name="Soares Mendes V."/>
            <person name="Farinelli L."/>
            <person name="Magalhaes Cruz L."/>
            <person name="Baldani J.I."/>
        </authorList>
    </citation>
    <scope>NUCLEOTIDE SEQUENCE [LARGE SCALE GENOMIC DNA]</scope>
    <source>
        <strain evidence="2 3">CBAmC</strain>
    </source>
</reference>
<dbReference type="EMBL" id="CP022110">
    <property type="protein sequence ID" value="ASG20820.1"/>
    <property type="molecule type" value="Genomic_DNA"/>
</dbReference>
<keyword evidence="1" id="KW-0472">Membrane</keyword>
<keyword evidence="1" id="KW-1133">Transmembrane helix</keyword>
<evidence type="ECO:0000256" key="1">
    <source>
        <dbReference type="SAM" id="Phobius"/>
    </source>
</evidence>
<proteinExistence type="predicted"/>
<feature type="transmembrane region" description="Helical" evidence="1">
    <location>
        <begin position="6"/>
        <end position="24"/>
    </location>
</feature>
<name>A0A248JQN3_9PROT</name>
<evidence type="ECO:0000313" key="3">
    <source>
        <dbReference type="Proteomes" id="UP000197153"/>
    </source>
</evidence>
<dbReference type="KEGG" id="nao:Y958_08360"/>
<gene>
    <name evidence="2" type="ORF">Y958_08360</name>
</gene>
<keyword evidence="3" id="KW-1185">Reference proteome</keyword>
<dbReference type="AlphaFoldDB" id="A0A248JQN3"/>
<sequence length="113" mass="12172">MRLLPLYATVALVAVTLLVVPLSVRKELLFAMTLLPVPLIVAVVCAPPDAAARVTEFALPVTTFPKVPGSIRMLKLDPYKVWALLMTSAASTRVTLVGSLAVMVRVISSFLLR</sequence>
<keyword evidence="1" id="KW-0812">Transmembrane</keyword>